<reference evidence="1 2" key="1">
    <citation type="journal article" date="2016" name="Int. J. Syst. Evol. Microbiol.">
        <title>Polaribacter haliotis sp. nov., isolated from the gut of abalone Haliotis discus hannai.</title>
        <authorList>
            <person name="Kim Y.O."/>
            <person name="Park I.S."/>
            <person name="Park S."/>
            <person name="Nam B.H."/>
            <person name="Park J.M."/>
            <person name="Kim D.G."/>
            <person name="Yoon J.H."/>
        </authorList>
    </citation>
    <scope>NUCLEOTIDE SEQUENCE [LARGE SCALE GENOMIC DNA]</scope>
    <source>
        <strain evidence="1 2">KCTC 52418</strain>
    </source>
</reference>
<name>A0A7L8AI01_9FLAO</name>
<dbReference type="InterPro" id="IPR008969">
    <property type="entry name" value="CarboxyPept-like_regulatory"/>
</dbReference>
<dbReference type="Proteomes" id="UP000516764">
    <property type="component" value="Chromosome"/>
</dbReference>
<protein>
    <recommendedName>
        <fullName evidence="3">Carboxypeptidase-like regulatory domain-containing protein</fullName>
    </recommendedName>
</protein>
<accession>A0A7L8AI01</accession>
<dbReference type="KEGG" id="phal:H9I45_04115"/>
<evidence type="ECO:0008006" key="3">
    <source>
        <dbReference type="Google" id="ProtNLM"/>
    </source>
</evidence>
<dbReference type="AlphaFoldDB" id="A0A7L8AI01"/>
<dbReference type="SUPFAM" id="SSF49464">
    <property type="entry name" value="Carboxypeptidase regulatory domain-like"/>
    <property type="match status" value="1"/>
</dbReference>
<proteinExistence type="predicted"/>
<evidence type="ECO:0000313" key="2">
    <source>
        <dbReference type="Proteomes" id="UP000516764"/>
    </source>
</evidence>
<sequence length="268" mass="31122">MLKKLLFTSLFCFFTIISFSQQRRFIVNGKVTDSLSTVRNANVINLKTNQGTFTSDDGEFRIFVKEGDSLRVSSVQHITKVVIVNEENIDQKKINIRVKFNTVVLDEFELKRHNLSGRLGIDSKSVPTNKRDSLLRETMDFSKVDMRVVEDSDHIDKNVKPPLNDTDPTMKFAGVGAKAVIPFKYSERLWALRKELAIKKEFPYKIMSELGEKFFFDKLKIPVENYFHFLEYCNPLGVEKLYKNGKTLDVIKIFQRESKSYLKIINKE</sequence>
<keyword evidence="2" id="KW-1185">Reference proteome</keyword>
<dbReference type="OrthoDB" id="1417583at2"/>
<dbReference type="EMBL" id="CP061813">
    <property type="protein sequence ID" value="QOD61643.1"/>
    <property type="molecule type" value="Genomic_DNA"/>
</dbReference>
<evidence type="ECO:0000313" key="1">
    <source>
        <dbReference type="EMBL" id="QOD61643.1"/>
    </source>
</evidence>
<dbReference type="RefSeq" id="WP_088355169.1">
    <property type="nucleotide sequence ID" value="NZ_CP061813.1"/>
</dbReference>
<organism evidence="1 2">
    <name type="scientific">Polaribacter haliotis</name>
    <dbReference type="NCBI Taxonomy" id="1888915"/>
    <lineage>
        <taxon>Bacteria</taxon>
        <taxon>Pseudomonadati</taxon>
        <taxon>Bacteroidota</taxon>
        <taxon>Flavobacteriia</taxon>
        <taxon>Flavobacteriales</taxon>
        <taxon>Flavobacteriaceae</taxon>
    </lineage>
</organism>
<gene>
    <name evidence="1" type="ORF">H9I45_04115</name>
</gene>